<evidence type="ECO:0000313" key="2">
    <source>
        <dbReference type="EMBL" id="TWJ03163.1"/>
    </source>
</evidence>
<protein>
    <submittedName>
        <fullName evidence="2">Uncharacterized protein</fullName>
    </submittedName>
</protein>
<comment type="caution">
    <text evidence="2">The sequence shown here is derived from an EMBL/GenBank/DDBJ whole genome shotgun (WGS) entry which is preliminary data.</text>
</comment>
<proteinExistence type="predicted"/>
<accession>A0A562UBJ9</accession>
<evidence type="ECO:0000256" key="1">
    <source>
        <dbReference type="SAM" id="Phobius"/>
    </source>
</evidence>
<reference evidence="2 3" key="1">
    <citation type="submission" date="2019-07" db="EMBL/GenBank/DDBJ databases">
        <title>Genomic Encyclopedia of Archaeal and Bacterial Type Strains, Phase II (KMG-II): from individual species to whole genera.</title>
        <authorList>
            <person name="Goeker M."/>
        </authorList>
    </citation>
    <scope>NUCLEOTIDE SEQUENCE [LARGE SCALE GENOMIC DNA]</scope>
    <source>
        <strain evidence="2 3">ATCC BAA-1854</strain>
    </source>
</reference>
<dbReference type="AlphaFoldDB" id="A0A562UBJ9"/>
<sequence>MGKEEPYIRLWRELFEKSLGWESSDTWNEYDFEKLGEIIFSKTNTRLSLSTLKRLWGKVQYKSTPTIATLNVLAHALDFEDWRAFRKKMDENTFEGERSAYEIPSSYPSYKRPLLITVVVVCAGLMILFITKLFKTSVNTNKYDAMKEVFESRVVSDQMPNSVVFNYDASNDPANEIYLQQSWDPKRTEKISKNRKQHTSIYYYPGYFNAKLVADGQIRKTASVFIKTNGWMGIIDKSPVPVYLNADSMNLQGGMGIKSQTFVKLKGSSVLNDAWVHFYNFRYFEGASGHDLDFETTLRNTSAPEQSSCRKVTVEIVGTENEISIPLSDKGCIATLNLSLGRETIFGKDHDLSAFGCDFNSFQHLSCSIQNSHIKISLNDKVIYSGLIAQDIGKIVGIGIGFEGAGEIKYVQLGSRQKVIYRQALGK</sequence>
<gene>
    <name evidence="2" type="ORF">JN11_00700</name>
</gene>
<dbReference type="OrthoDB" id="639802at2"/>
<organism evidence="2 3">
    <name type="scientific">Mucilaginibacter frigoritolerans</name>
    <dbReference type="NCBI Taxonomy" id="652788"/>
    <lineage>
        <taxon>Bacteria</taxon>
        <taxon>Pseudomonadati</taxon>
        <taxon>Bacteroidota</taxon>
        <taxon>Sphingobacteriia</taxon>
        <taxon>Sphingobacteriales</taxon>
        <taxon>Sphingobacteriaceae</taxon>
        <taxon>Mucilaginibacter</taxon>
    </lineage>
</organism>
<dbReference type="EMBL" id="VLLI01000002">
    <property type="protein sequence ID" value="TWJ03163.1"/>
    <property type="molecule type" value="Genomic_DNA"/>
</dbReference>
<feature type="transmembrane region" description="Helical" evidence="1">
    <location>
        <begin position="114"/>
        <end position="134"/>
    </location>
</feature>
<keyword evidence="1" id="KW-1133">Transmembrane helix</keyword>
<evidence type="ECO:0000313" key="3">
    <source>
        <dbReference type="Proteomes" id="UP000317010"/>
    </source>
</evidence>
<keyword evidence="1" id="KW-0472">Membrane</keyword>
<keyword evidence="1" id="KW-0812">Transmembrane</keyword>
<keyword evidence="3" id="KW-1185">Reference proteome</keyword>
<name>A0A562UBJ9_9SPHI</name>
<dbReference type="Proteomes" id="UP000317010">
    <property type="component" value="Unassembled WGS sequence"/>
</dbReference>
<dbReference type="RefSeq" id="WP_144909672.1">
    <property type="nucleotide sequence ID" value="NZ_VLLI01000002.1"/>
</dbReference>